<gene>
    <name evidence="2" type="ORF">PtA15_18A156</name>
</gene>
<protein>
    <submittedName>
        <fullName evidence="2">Uncharacterized protein</fullName>
    </submittedName>
</protein>
<reference evidence="2" key="1">
    <citation type="submission" date="2022-10" db="EMBL/GenBank/DDBJ databases">
        <title>Puccinia triticina Genome sequencing and assembly.</title>
        <authorList>
            <person name="Li C."/>
        </authorList>
    </citation>
    <scope>NUCLEOTIDE SEQUENCE</scope>
    <source>
        <strain evidence="2">Pt15</strain>
    </source>
</reference>
<dbReference type="EMBL" id="CP110438">
    <property type="protein sequence ID" value="WAQ93099.1"/>
    <property type="molecule type" value="Genomic_DNA"/>
</dbReference>
<accession>A0ABY7D8J5</accession>
<dbReference type="Proteomes" id="UP001164743">
    <property type="component" value="Chromosome 18A"/>
</dbReference>
<feature type="region of interest" description="Disordered" evidence="1">
    <location>
        <begin position="1"/>
        <end position="63"/>
    </location>
</feature>
<sequence>MTTGTTSSPSYVGGSAATSAKPSASSQATANQSSSKSLPSRELKKVSPRPAKNVTNTTGAGLDDFGRAYVSLIGYLKAVFPSRERKKAGRESSSSKKKKQSGARSTRALELQLQLQQELLRCEWLRDGQVGWRLGPLDLPLPDGDSQPDLKKNLLPGSPLGPIHPPRSRLQTAK</sequence>
<organism evidence="2 3">
    <name type="scientific">Puccinia triticina</name>
    <dbReference type="NCBI Taxonomy" id="208348"/>
    <lineage>
        <taxon>Eukaryota</taxon>
        <taxon>Fungi</taxon>
        <taxon>Dikarya</taxon>
        <taxon>Basidiomycota</taxon>
        <taxon>Pucciniomycotina</taxon>
        <taxon>Pucciniomycetes</taxon>
        <taxon>Pucciniales</taxon>
        <taxon>Pucciniaceae</taxon>
        <taxon>Puccinia</taxon>
    </lineage>
</organism>
<name>A0ABY7D8J5_9BASI</name>
<dbReference type="GeneID" id="77805562"/>
<keyword evidence="3" id="KW-1185">Reference proteome</keyword>
<proteinExistence type="predicted"/>
<dbReference type="RefSeq" id="XP_053028654.1">
    <property type="nucleotide sequence ID" value="XM_053164667.1"/>
</dbReference>
<feature type="compositionally biased region" description="Polar residues" evidence="1">
    <location>
        <begin position="1"/>
        <end position="10"/>
    </location>
</feature>
<evidence type="ECO:0000313" key="2">
    <source>
        <dbReference type="EMBL" id="WAQ93099.1"/>
    </source>
</evidence>
<feature type="compositionally biased region" description="Low complexity" evidence="1">
    <location>
        <begin position="15"/>
        <end position="37"/>
    </location>
</feature>
<feature type="region of interest" description="Disordered" evidence="1">
    <location>
        <begin position="83"/>
        <end position="108"/>
    </location>
</feature>
<feature type="region of interest" description="Disordered" evidence="1">
    <location>
        <begin position="135"/>
        <end position="174"/>
    </location>
</feature>
<evidence type="ECO:0000313" key="3">
    <source>
        <dbReference type="Proteomes" id="UP001164743"/>
    </source>
</evidence>
<evidence type="ECO:0000256" key="1">
    <source>
        <dbReference type="SAM" id="MobiDB-lite"/>
    </source>
</evidence>
<feature type="compositionally biased region" description="Low complexity" evidence="1">
    <location>
        <begin position="135"/>
        <end position="147"/>
    </location>
</feature>